<proteinExistence type="predicted"/>
<keyword evidence="2" id="KW-1185">Reference proteome</keyword>
<organism evidence="1 2">
    <name type="scientific">Neolewinella maritima</name>
    <dbReference type="NCBI Taxonomy" id="1383882"/>
    <lineage>
        <taxon>Bacteria</taxon>
        <taxon>Pseudomonadati</taxon>
        <taxon>Bacteroidota</taxon>
        <taxon>Saprospiria</taxon>
        <taxon>Saprospirales</taxon>
        <taxon>Lewinellaceae</taxon>
        <taxon>Neolewinella</taxon>
    </lineage>
</organism>
<reference evidence="1" key="1">
    <citation type="submission" date="2021-12" db="EMBL/GenBank/DDBJ databases">
        <authorList>
            <person name="Rodrigo-Torres L."/>
            <person name="Arahal R. D."/>
            <person name="Lucena T."/>
        </authorList>
    </citation>
    <scope>NUCLEOTIDE SEQUENCE</scope>
    <source>
        <strain evidence="1">CECT 8419</strain>
    </source>
</reference>
<gene>
    <name evidence="1" type="ORF">LEM8419_03526</name>
</gene>
<dbReference type="EMBL" id="CAKLPZ010000007">
    <property type="protein sequence ID" value="CAH1002654.1"/>
    <property type="molecule type" value="Genomic_DNA"/>
</dbReference>
<dbReference type="Proteomes" id="UP000837803">
    <property type="component" value="Unassembled WGS sequence"/>
</dbReference>
<comment type="caution">
    <text evidence="1">The sequence shown here is derived from an EMBL/GenBank/DDBJ whole genome shotgun (WGS) entry which is preliminary data.</text>
</comment>
<evidence type="ECO:0000313" key="2">
    <source>
        <dbReference type="Proteomes" id="UP000837803"/>
    </source>
</evidence>
<sequence>MAVPESCWLYPYIDYEVEYDDQVIRIDGHEYPNDNYHGRGYVRGVSDYDSLIQLQ</sequence>
<evidence type="ECO:0000313" key="1">
    <source>
        <dbReference type="EMBL" id="CAH1002654.1"/>
    </source>
</evidence>
<accession>A0ABN8FDZ4</accession>
<protein>
    <submittedName>
        <fullName evidence="1">Uncharacterized protein</fullName>
    </submittedName>
</protein>
<name>A0ABN8FDZ4_9BACT</name>